<comment type="caution">
    <text evidence="1">The sequence shown here is derived from an EMBL/GenBank/DDBJ whole genome shotgun (WGS) entry which is preliminary data.</text>
</comment>
<accession>A0A2D0KEQ2</accession>
<name>A0A2D0KEQ2_9GAMM</name>
<organism evidence="1 2">
    <name type="scientific">Xenorhabdus ishibashii</name>
    <dbReference type="NCBI Taxonomy" id="1034471"/>
    <lineage>
        <taxon>Bacteria</taxon>
        <taxon>Pseudomonadati</taxon>
        <taxon>Pseudomonadota</taxon>
        <taxon>Gammaproteobacteria</taxon>
        <taxon>Enterobacterales</taxon>
        <taxon>Morganellaceae</taxon>
        <taxon>Xenorhabdus</taxon>
    </lineage>
</organism>
<evidence type="ECO:0000313" key="2">
    <source>
        <dbReference type="Proteomes" id="UP000222168"/>
    </source>
</evidence>
<keyword evidence="2" id="KW-1185">Reference proteome</keyword>
<protein>
    <submittedName>
        <fullName evidence="1">Transposase</fullName>
    </submittedName>
</protein>
<gene>
    <name evidence="1" type="ORF">Xish_00943</name>
</gene>
<reference evidence="1 2" key="1">
    <citation type="journal article" date="2017" name="Nat. Microbiol.">
        <title>Natural product diversity associated with the nematode symbionts Photorhabdus and Xenorhabdus.</title>
        <authorList>
            <person name="Tobias N.J."/>
            <person name="Wolff H."/>
            <person name="Djahanschiri B."/>
            <person name="Grundmann F."/>
            <person name="Kronenwerth M."/>
            <person name="Shi Y.M."/>
            <person name="Simonyi S."/>
            <person name="Grun P."/>
            <person name="Shapiro-Ilan D."/>
            <person name="Pidot S.J."/>
            <person name="Stinear T.P."/>
            <person name="Ebersberger I."/>
            <person name="Bode H.B."/>
        </authorList>
    </citation>
    <scope>NUCLEOTIDE SEQUENCE [LARGE SCALE GENOMIC DNA]</scope>
    <source>
        <strain evidence="1 2">DSM 22670</strain>
    </source>
</reference>
<dbReference type="Proteomes" id="UP000222168">
    <property type="component" value="Unassembled WGS sequence"/>
</dbReference>
<dbReference type="EMBL" id="NJAK01000001">
    <property type="protein sequence ID" value="PHM61795.1"/>
    <property type="molecule type" value="Genomic_DNA"/>
</dbReference>
<evidence type="ECO:0000313" key="1">
    <source>
        <dbReference type="EMBL" id="PHM61795.1"/>
    </source>
</evidence>
<sequence>MKKAYMGDISREVFQEIEPLLLSRRKHTRPQKVNVYEVFCVLLYILNSGDYRSFWPSVRIIFMGAILI</sequence>
<proteinExistence type="predicted"/>
<dbReference type="AlphaFoldDB" id="A0A2D0KEQ2"/>